<dbReference type="Proteomes" id="UP001164746">
    <property type="component" value="Chromosome 15"/>
</dbReference>
<gene>
    <name evidence="1" type="ORF">MAR_014187</name>
</gene>
<reference evidence="1" key="1">
    <citation type="submission" date="2022-11" db="EMBL/GenBank/DDBJ databases">
        <title>Centuries of genome instability and evolution in soft-shell clam transmissible cancer (bioRxiv).</title>
        <authorList>
            <person name="Hart S.F.M."/>
            <person name="Yonemitsu M.A."/>
            <person name="Giersch R.M."/>
            <person name="Beal B.F."/>
            <person name="Arriagada G."/>
            <person name="Davis B.W."/>
            <person name="Ostrander E.A."/>
            <person name="Goff S.P."/>
            <person name="Metzger M.J."/>
        </authorList>
    </citation>
    <scope>NUCLEOTIDE SEQUENCE</scope>
    <source>
        <strain evidence="1">MELC-2E11</strain>
        <tissue evidence="1">Siphon/mantle</tissue>
    </source>
</reference>
<evidence type="ECO:0000313" key="1">
    <source>
        <dbReference type="EMBL" id="WAR28483.1"/>
    </source>
</evidence>
<accession>A0ABY7G211</accession>
<dbReference type="EMBL" id="CP111026">
    <property type="protein sequence ID" value="WAR28483.1"/>
    <property type="molecule type" value="Genomic_DNA"/>
</dbReference>
<sequence>MCYWAKVRQYQPTDGNAHRSLPEIKMLGTTQVHLASEIEVGDHAFLKNIDGIVCRKEDATRSRTICIYLVCCRFGKCNLRSISVDLNDDWVTVQQYHPAFCRPKKERADMATQLIDEPCMEKVLFLKKTIYKDMHPDTFLEKSYKNKHNSGSCYSLFEKSTDVKILVPKILITT</sequence>
<keyword evidence="2" id="KW-1185">Reference proteome</keyword>
<protein>
    <submittedName>
        <fullName evidence="1">Uncharacterized protein</fullName>
    </submittedName>
</protein>
<organism evidence="1 2">
    <name type="scientific">Mya arenaria</name>
    <name type="common">Soft-shell clam</name>
    <dbReference type="NCBI Taxonomy" id="6604"/>
    <lineage>
        <taxon>Eukaryota</taxon>
        <taxon>Metazoa</taxon>
        <taxon>Spiralia</taxon>
        <taxon>Lophotrochozoa</taxon>
        <taxon>Mollusca</taxon>
        <taxon>Bivalvia</taxon>
        <taxon>Autobranchia</taxon>
        <taxon>Heteroconchia</taxon>
        <taxon>Euheterodonta</taxon>
        <taxon>Imparidentia</taxon>
        <taxon>Neoheterodontei</taxon>
        <taxon>Myida</taxon>
        <taxon>Myoidea</taxon>
        <taxon>Myidae</taxon>
        <taxon>Mya</taxon>
    </lineage>
</organism>
<proteinExistence type="predicted"/>
<evidence type="ECO:0000313" key="2">
    <source>
        <dbReference type="Proteomes" id="UP001164746"/>
    </source>
</evidence>
<name>A0ABY7G211_MYAAR</name>